<protein>
    <submittedName>
        <fullName evidence="2">Uncharacterized protein</fullName>
    </submittedName>
</protein>
<feature type="signal peptide" evidence="1">
    <location>
        <begin position="1"/>
        <end position="26"/>
    </location>
</feature>
<proteinExistence type="predicted"/>
<keyword evidence="3" id="KW-1185">Reference proteome</keyword>
<evidence type="ECO:0000313" key="2">
    <source>
        <dbReference type="EMBL" id="MFC4911162.1"/>
    </source>
</evidence>
<gene>
    <name evidence="2" type="ORF">ACFPCY_27900</name>
</gene>
<keyword evidence="1" id="KW-0732">Signal</keyword>
<feature type="chain" id="PRO_5045967203" evidence="1">
    <location>
        <begin position="27"/>
        <end position="247"/>
    </location>
</feature>
<comment type="caution">
    <text evidence="2">The sequence shown here is derived from an EMBL/GenBank/DDBJ whole genome shotgun (WGS) entry which is preliminary data.</text>
</comment>
<evidence type="ECO:0000256" key="1">
    <source>
        <dbReference type="SAM" id="SignalP"/>
    </source>
</evidence>
<evidence type="ECO:0000313" key="3">
    <source>
        <dbReference type="Proteomes" id="UP001595872"/>
    </source>
</evidence>
<dbReference type="RefSeq" id="WP_378259806.1">
    <property type="nucleotide sequence ID" value="NZ_JBHSIT010000008.1"/>
</dbReference>
<organism evidence="2 3">
    <name type="scientific">Actinomadura gamaensis</name>
    <dbReference type="NCBI Taxonomy" id="1763541"/>
    <lineage>
        <taxon>Bacteria</taxon>
        <taxon>Bacillati</taxon>
        <taxon>Actinomycetota</taxon>
        <taxon>Actinomycetes</taxon>
        <taxon>Streptosporangiales</taxon>
        <taxon>Thermomonosporaceae</taxon>
        <taxon>Actinomadura</taxon>
    </lineage>
</organism>
<accession>A0ABV9U3U9</accession>
<name>A0ABV9U3U9_9ACTN</name>
<sequence>MRIAPLALGAATVTALTVAVPAAAHAAPSPLPTKITGLKVATRATGQLSLSGRLTTKTGGPVGAGRKLVVETADDTHRHWRALPKALVTKADGTFATDPRHTGARYRHGYYRVRFAGGPAFAATVSGEVRDRRISTRVAGWNVSTTHPRRGSSFTVRGYLQEKPGSSWKGLKGRRVSVEYCLKGRDCLNDMSAWHAFSDDKSGSKGFFQTRVQVGAKAKPIYVGYTFYGDSTHYVTWLVKPVLVSPR</sequence>
<dbReference type="Proteomes" id="UP001595872">
    <property type="component" value="Unassembled WGS sequence"/>
</dbReference>
<reference evidence="3" key="1">
    <citation type="journal article" date="2019" name="Int. J. Syst. Evol. Microbiol.">
        <title>The Global Catalogue of Microorganisms (GCM) 10K type strain sequencing project: providing services to taxonomists for standard genome sequencing and annotation.</title>
        <authorList>
            <consortium name="The Broad Institute Genomics Platform"/>
            <consortium name="The Broad Institute Genome Sequencing Center for Infectious Disease"/>
            <person name="Wu L."/>
            <person name="Ma J."/>
        </authorList>
    </citation>
    <scope>NUCLEOTIDE SEQUENCE [LARGE SCALE GENOMIC DNA]</scope>
    <source>
        <strain evidence="3">KLKA75</strain>
    </source>
</reference>
<dbReference type="EMBL" id="JBHSIT010000008">
    <property type="protein sequence ID" value="MFC4911162.1"/>
    <property type="molecule type" value="Genomic_DNA"/>
</dbReference>